<dbReference type="EMBL" id="BAABHS010000076">
    <property type="protein sequence ID" value="GAA4998010.1"/>
    <property type="molecule type" value="Genomic_DNA"/>
</dbReference>
<organism evidence="1 2">
    <name type="scientific">Yinghuangia aomiensis</name>
    <dbReference type="NCBI Taxonomy" id="676205"/>
    <lineage>
        <taxon>Bacteria</taxon>
        <taxon>Bacillati</taxon>
        <taxon>Actinomycetota</taxon>
        <taxon>Actinomycetes</taxon>
        <taxon>Kitasatosporales</taxon>
        <taxon>Streptomycetaceae</taxon>
        <taxon>Yinghuangia</taxon>
    </lineage>
</organism>
<protein>
    <submittedName>
        <fullName evidence="1">Uncharacterized protein</fullName>
    </submittedName>
</protein>
<proteinExistence type="predicted"/>
<reference evidence="2" key="1">
    <citation type="journal article" date="2019" name="Int. J. Syst. Evol. Microbiol.">
        <title>The Global Catalogue of Microorganisms (GCM) 10K type strain sequencing project: providing services to taxonomists for standard genome sequencing and annotation.</title>
        <authorList>
            <consortium name="The Broad Institute Genomics Platform"/>
            <consortium name="The Broad Institute Genome Sequencing Center for Infectious Disease"/>
            <person name="Wu L."/>
            <person name="Ma J."/>
        </authorList>
    </citation>
    <scope>NUCLEOTIDE SEQUENCE [LARGE SCALE GENOMIC DNA]</scope>
    <source>
        <strain evidence="2">JCM 17986</strain>
    </source>
</reference>
<name>A0ABP9IHJ0_9ACTN</name>
<gene>
    <name evidence="1" type="ORF">GCM10023205_84710</name>
</gene>
<accession>A0ABP9IHJ0</accession>
<comment type="caution">
    <text evidence="1">The sequence shown here is derived from an EMBL/GenBank/DDBJ whole genome shotgun (WGS) entry which is preliminary data.</text>
</comment>
<sequence>MDVDARQRAALTAICDTFNPGDGAAVPSARALGAVAELLAGAQPRARDRRQLARLLSVWDSGATVNAAQPADRLGGTPA</sequence>
<evidence type="ECO:0000313" key="2">
    <source>
        <dbReference type="Proteomes" id="UP001500466"/>
    </source>
</evidence>
<dbReference type="RefSeq" id="WP_345681243.1">
    <property type="nucleotide sequence ID" value="NZ_BAABHS010000076.1"/>
</dbReference>
<dbReference type="Proteomes" id="UP001500466">
    <property type="component" value="Unassembled WGS sequence"/>
</dbReference>
<keyword evidence="2" id="KW-1185">Reference proteome</keyword>
<evidence type="ECO:0000313" key="1">
    <source>
        <dbReference type="EMBL" id="GAA4998010.1"/>
    </source>
</evidence>